<sequence length="76" mass="8241">MLQIFPQRYQKAIAVSYAICGYSDPKSKGENSLTLLALGKEGLEVGAALYHAKAAKRYQIGLASECGSKLDSFQEN</sequence>
<dbReference type="AlphaFoldDB" id="A0A1E5QMR5"/>
<accession>A0A1E5QMR5</accession>
<gene>
    <name evidence="1" type="ORF">BH720_06740</name>
</gene>
<dbReference type="RefSeq" id="WP_069966410.1">
    <property type="nucleotide sequence ID" value="NZ_CM124774.1"/>
</dbReference>
<proteinExistence type="predicted"/>
<organism evidence="1">
    <name type="scientific">Desertifilum tharense IPPAS B-1220</name>
    <dbReference type="NCBI Taxonomy" id="1781255"/>
    <lineage>
        <taxon>Bacteria</taxon>
        <taxon>Bacillati</taxon>
        <taxon>Cyanobacteriota</taxon>
        <taxon>Cyanophyceae</taxon>
        <taxon>Desertifilales</taxon>
        <taxon>Desertifilaceae</taxon>
        <taxon>Desertifilum</taxon>
    </lineage>
</organism>
<protein>
    <submittedName>
        <fullName evidence="1">Uncharacterized protein</fullName>
    </submittedName>
</protein>
<evidence type="ECO:0000313" key="1">
    <source>
        <dbReference type="EMBL" id="OEJ75969.1"/>
    </source>
</evidence>
<reference evidence="1" key="1">
    <citation type="submission" date="2016-09" db="EMBL/GenBank/DDBJ databases">
        <title>Draft genome of thermotolerant cyanobacterium Desertifilum sp. strain IPPAS B-1220.</title>
        <authorList>
            <person name="Sinetova M.A."/>
            <person name="Bolakhan K."/>
            <person name="Zayadan B.K."/>
            <person name="Mironov K.S."/>
            <person name="Ustinova V."/>
            <person name="Kupriyanova E.V."/>
            <person name="Sidorov R.A."/>
            <person name="Skrypnik A.N."/>
            <person name="Gogoleva N.E."/>
            <person name="Gogolev Y.V."/>
            <person name="Los D.A."/>
        </authorList>
    </citation>
    <scope>NUCLEOTIDE SEQUENCE [LARGE SCALE GENOMIC DNA]</scope>
    <source>
        <strain evidence="1">IPPAS B-1220</strain>
    </source>
</reference>
<name>A0A1E5QMR5_9CYAN</name>
<comment type="caution">
    <text evidence="1">The sequence shown here is derived from an EMBL/GenBank/DDBJ whole genome shotgun (WGS) entry which is preliminary data.</text>
</comment>
<dbReference type="EMBL" id="MJGC01000042">
    <property type="protein sequence ID" value="OEJ75969.1"/>
    <property type="molecule type" value="Genomic_DNA"/>
</dbReference>